<dbReference type="Proteomes" id="UP000547011">
    <property type="component" value="Unassembled WGS sequence"/>
</dbReference>
<evidence type="ECO:0000256" key="1">
    <source>
        <dbReference type="ARBA" id="ARBA00023015"/>
    </source>
</evidence>
<dbReference type="InterPro" id="IPR000524">
    <property type="entry name" value="Tscrpt_reg_HTH_GntR"/>
</dbReference>
<proteinExistence type="predicted"/>
<feature type="region of interest" description="Disordered" evidence="4">
    <location>
        <begin position="326"/>
        <end position="348"/>
    </location>
</feature>
<dbReference type="AlphaFoldDB" id="A0A7W6IPH9"/>
<keyword evidence="2 6" id="KW-0238">DNA-binding</keyword>
<keyword evidence="7" id="KW-1185">Reference proteome</keyword>
<name>A0A7W6IPH9_9HYPH</name>
<evidence type="ECO:0000256" key="4">
    <source>
        <dbReference type="SAM" id="MobiDB-lite"/>
    </source>
</evidence>
<dbReference type="InterPro" id="IPR036388">
    <property type="entry name" value="WH-like_DNA-bd_sf"/>
</dbReference>
<reference evidence="6 7" key="1">
    <citation type="submission" date="2020-08" db="EMBL/GenBank/DDBJ databases">
        <title>Genomic Encyclopedia of Type Strains, Phase IV (KMG-IV): sequencing the most valuable type-strain genomes for metagenomic binning, comparative biology and taxonomic classification.</title>
        <authorList>
            <person name="Goeker M."/>
        </authorList>
    </citation>
    <scope>NUCLEOTIDE SEQUENCE [LARGE SCALE GENOMIC DNA]</scope>
    <source>
        <strain evidence="6 7">DSM 23447</strain>
    </source>
</reference>
<evidence type="ECO:0000259" key="5">
    <source>
        <dbReference type="PROSITE" id="PS50949"/>
    </source>
</evidence>
<sequence length="348" mass="37979">MFPIDASSIDKSLPVPVGTQLHGLLSYTLAFGGMKDGTKLPSVRQLAADLGIAPMTVSQVYQQLRDEGLVEMRHGLGAFTVPGRPAHVGDHQPINVLRDDIEAIIGRAEALGVSTMGLISMINAQSQLRRPTIGLNTIFVCIFEGPGRDYVEQIRPCLSVNDTMQLVTLESLRQDGPQRQACRAADLVITFAHREAEVRSMIGQENVLGLRFLPSQATRQSLAGLDPRARVAAVTHFQEYIAIMRPSVREFAPHVSDIIVTWSSADDLREVLSSCDAVIYASGADHITDLVRPGVRCFEYRHAPDPGALENIFAPHLADLRQQRVAQGSKRGGKEEMARLSTRLTAAS</sequence>
<gene>
    <name evidence="6" type="ORF">GGR20_002997</name>
</gene>
<accession>A0A7W6IPH9</accession>
<comment type="caution">
    <text evidence="6">The sequence shown here is derived from an EMBL/GenBank/DDBJ whole genome shotgun (WGS) entry which is preliminary data.</text>
</comment>
<dbReference type="RefSeq" id="WP_183312130.1">
    <property type="nucleotide sequence ID" value="NZ_JACIEW010000007.1"/>
</dbReference>
<organism evidence="6 7">
    <name type="scientific">Devosia subaequoris</name>
    <dbReference type="NCBI Taxonomy" id="395930"/>
    <lineage>
        <taxon>Bacteria</taxon>
        <taxon>Pseudomonadati</taxon>
        <taxon>Pseudomonadota</taxon>
        <taxon>Alphaproteobacteria</taxon>
        <taxon>Hyphomicrobiales</taxon>
        <taxon>Devosiaceae</taxon>
        <taxon>Devosia</taxon>
    </lineage>
</organism>
<protein>
    <submittedName>
        <fullName evidence="6">DNA-binding transcriptional regulator YhcF (GntR family)</fullName>
    </submittedName>
</protein>
<dbReference type="SMART" id="SM00345">
    <property type="entry name" value="HTH_GNTR"/>
    <property type="match status" value="1"/>
</dbReference>
<dbReference type="EMBL" id="JACIEW010000007">
    <property type="protein sequence ID" value="MBB4053340.1"/>
    <property type="molecule type" value="Genomic_DNA"/>
</dbReference>
<dbReference type="PANTHER" id="PTHR38445:SF7">
    <property type="entry name" value="GNTR-FAMILY TRANSCRIPTIONAL REGULATOR"/>
    <property type="match status" value="1"/>
</dbReference>
<dbReference type="CDD" id="cd07377">
    <property type="entry name" value="WHTH_GntR"/>
    <property type="match status" value="1"/>
</dbReference>
<dbReference type="GO" id="GO:0003677">
    <property type="term" value="F:DNA binding"/>
    <property type="evidence" value="ECO:0007669"/>
    <property type="project" value="UniProtKB-KW"/>
</dbReference>
<dbReference type="PANTHER" id="PTHR38445">
    <property type="entry name" value="HTH-TYPE TRANSCRIPTIONAL REPRESSOR YTRA"/>
    <property type="match status" value="1"/>
</dbReference>
<evidence type="ECO:0000256" key="2">
    <source>
        <dbReference type="ARBA" id="ARBA00023125"/>
    </source>
</evidence>
<evidence type="ECO:0000256" key="3">
    <source>
        <dbReference type="ARBA" id="ARBA00023163"/>
    </source>
</evidence>
<keyword evidence="3" id="KW-0804">Transcription</keyword>
<dbReference type="Pfam" id="PF00392">
    <property type="entry name" value="GntR"/>
    <property type="match status" value="1"/>
</dbReference>
<feature type="domain" description="HTH gntR-type" evidence="5">
    <location>
        <begin position="15"/>
        <end position="83"/>
    </location>
</feature>
<evidence type="ECO:0000313" key="6">
    <source>
        <dbReference type="EMBL" id="MBB4053340.1"/>
    </source>
</evidence>
<dbReference type="PROSITE" id="PS50949">
    <property type="entry name" value="HTH_GNTR"/>
    <property type="match status" value="1"/>
</dbReference>
<dbReference type="GO" id="GO:0003700">
    <property type="term" value="F:DNA-binding transcription factor activity"/>
    <property type="evidence" value="ECO:0007669"/>
    <property type="project" value="InterPro"/>
</dbReference>
<evidence type="ECO:0000313" key="7">
    <source>
        <dbReference type="Proteomes" id="UP000547011"/>
    </source>
</evidence>
<keyword evidence="1" id="KW-0805">Transcription regulation</keyword>
<dbReference type="Gene3D" id="1.10.10.10">
    <property type="entry name" value="Winged helix-like DNA-binding domain superfamily/Winged helix DNA-binding domain"/>
    <property type="match status" value="1"/>
</dbReference>
<dbReference type="SUPFAM" id="SSF46785">
    <property type="entry name" value="Winged helix' DNA-binding domain"/>
    <property type="match status" value="1"/>
</dbReference>
<dbReference type="InterPro" id="IPR036390">
    <property type="entry name" value="WH_DNA-bd_sf"/>
</dbReference>